<dbReference type="GO" id="GO:0003677">
    <property type="term" value="F:DNA binding"/>
    <property type="evidence" value="ECO:0007669"/>
    <property type="project" value="InterPro"/>
</dbReference>
<dbReference type="SUPFAM" id="SSF56731">
    <property type="entry name" value="DNA primase core"/>
    <property type="match status" value="1"/>
</dbReference>
<organism evidence="1 2">
    <name type="scientific">Phaeodactylibacter luteus</name>
    <dbReference type="NCBI Taxonomy" id="1564516"/>
    <lineage>
        <taxon>Bacteria</taxon>
        <taxon>Pseudomonadati</taxon>
        <taxon>Bacteroidota</taxon>
        <taxon>Saprospiria</taxon>
        <taxon>Saprospirales</taxon>
        <taxon>Haliscomenobacteraceae</taxon>
        <taxon>Phaeodactylibacter</taxon>
    </lineage>
</organism>
<dbReference type="Proteomes" id="UP000321580">
    <property type="component" value="Unassembled WGS sequence"/>
</dbReference>
<comment type="caution">
    <text evidence="1">The sequence shown here is derived from an EMBL/GenBank/DDBJ whole genome shotgun (WGS) entry which is preliminary data.</text>
</comment>
<dbReference type="EMBL" id="VOOR01000064">
    <property type="protein sequence ID" value="TXB61346.1"/>
    <property type="molecule type" value="Genomic_DNA"/>
</dbReference>
<protein>
    <recommendedName>
        <fullName evidence="3">Toprim domain-containing protein</fullName>
    </recommendedName>
</protein>
<reference evidence="1 2" key="1">
    <citation type="submission" date="2019-08" db="EMBL/GenBank/DDBJ databases">
        <title>Genome of Phaeodactylibacter luteus.</title>
        <authorList>
            <person name="Bowman J.P."/>
        </authorList>
    </citation>
    <scope>NUCLEOTIDE SEQUENCE [LARGE SCALE GENOMIC DNA]</scope>
    <source>
        <strain evidence="1 2">KCTC 42180</strain>
    </source>
</reference>
<dbReference type="GO" id="GO:0008270">
    <property type="term" value="F:zinc ion binding"/>
    <property type="evidence" value="ECO:0007669"/>
    <property type="project" value="InterPro"/>
</dbReference>
<dbReference type="AlphaFoldDB" id="A0A5C6RG83"/>
<dbReference type="SUPFAM" id="SSF57783">
    <property type="entry name" value="Zinc beta-ribbon"/>
    <property type="match status" value="1"/>
</dbReference>
<dbReference type="Gene3D" id="3.40.1360.10">
    <property type="match status" value="1"/>
</dbReference>
<accession>A0A5C6RG83</accession>
<dbReference type="Gene3D" id="3.90.580.10">
    <property type="entry name" value="Zinc finger, CHC2-type domain"/>
    <property type="match status" value="1"/>
</dbReference>
<dbReference type="GO" id="GO:0006260">
    <property type="term" value="P:DNA replication"/>
    <property type="evidence" value="ECO:0007669"/>
    <property type="project" value="InterPro"/>
</dbReference>
<dbReference type="Pfam" id="PF13155">
    <property type="entry name" value="Toprim_2"/>
    <property type="match status" value="1"/>
</dbReference>
<keyword evidence="2" id="KW-1185">Reference proteome</keyword>
<sequence>MTSKIIYNTDWAKENISMPELLRWFGHEPVRSSQRGNEYWYISPFRYEKEPSFHTSYLGGKWIWNDFGRGDVQGNGTVIGFMQLHENVDVKGALQLLKNMFPNRGQAVSLEALRLMPLFKNVELIEPNIFSSEGSERLVIQNIKEGIQNRALIGYLAGDRKIDHKLAKRYLRTIQYENTETGQRYHTLGFVNESGDYECRDKYFKGILKSPSATDRKAAKDISYIPGNDQSRVAVFEGFMDFLTVLTIKKTEVLPVDVIVLNMVNMRKRALDFIRSFTYEQIYTFFDNDRAGEKTTQLFAEELGDRVLPQNHLYRGFKDYNHYLQKGYF</sequence>
<dbReference type="OrthoDB" id="8536512at2"/>
<dbReference type="CDD" id="cd00188">
    <property type="entry name" value="TOPRIM"/>
    <property type="match status" value="1"/>
</dbReference>
<evidence type="ECO:0000313" key="1">
    <source>
        <dbReference type="EMBL" id="TXB61346.1"/>
    </source>
</evidence>
<dbReference type="InterPro" id="IPR036977">
    <property type="entry name" value="DNA_primase_Znf_CHC2"/>
</dbReference>
<gene>
    <name evidence="1" type="ORF">FRY97_19600</name>
</gene>
<proteinExistence type="predicted"/>
<name>A0A5C6RG83_9BACT</name>
<dbReference type="RefSeq" id="WP_044145589.1">
    <property type="nucleotide sequence ID" value="NZ_VOOR01000064.1"/>
</dbReference>
<evidence type="ECO:0008006" key="3">
    <source>
        <dbReference type="Google" id="ProtNLM"/>
    </source>
</evidence>
<evidence type="ECO:0000313" key="2">
    <source>
        <dbReference type="Proteomes" id="UP000321580"/>
    </source>
</evidence>